<evidence type="ECO:0000256" key="1">
    <source>
        <dbReference type="ARBA" id="ARBA00004120"/>
    </source>
</evidence>
<dbReference type="InterPro" id="IPR019748">
    <property type="entry name" value="FERM_central"/>
</dbReference>
<evidence type="ECO:0000256" key="5">
    <source>
        <dbReference type="ARBA" id="ARBA00022473"/>
    </source>
</evidence>
<dbReference type="InterPro" id="IPR000299">
    <property type="entry name" value="FERM_domain"/>
</dbReference>
<sequence>MAAAYLDPNLNHTPSSSAKTHLSTGMERSPGAMERVLKVFHYFESSSEPMTWASIIRHGDATDVRGIIQKIVDSHKVKNVACYGLRLSHLQSEEVHWLHLDMGVSNVREKFELAHPPEEWKYELRIRYLPKGFLNQFTEDKPTLNFFYQQVKNDYMLEIADQVDQEIALKLGCLEIRRSYGEMRGNALEKKSNYEAKTLRKQIQQTFRQFANLNREESILKFFEILSPVYRFDKECFKCALGSSWIISVELAIGPEDGISYLTDKGANPTHLADFNQVQTIQYSNSEDKDRKGMLQLKISGAPEPLTVTAPSLTIAENMADLIDGYCRLVNGATQSFIIRTQKGKVAFHSEEHLLANNEKQGVRSHTVSVSETDDYAEIIDEEDTYTMPSTRDYEIQRERIDLGRCIGEGQFGDVHQGVYMSPENPSMAVAIKTCKNCTSDSVREKFLQEALTMRQFDHPHIVKLIGVITENPVWIIMELCTLGELRSFLQVRKYSLDLASLILYAYQLSTALAYLESKRFVHRDIAARNVLVSSNDCVKLGDFGLSRYMEDSTYYKASKGKLPIKWMAPESINFRRFTSASDVWMFGVCMWEILMHGVKPFQGVKNNDVIGRIENGERLPMPPNCPPTLYSLMTKCWAYDPSRRPRFTELKAQLSTILEEEKLQQEERMRMESRRQVTVSWDSGGSDEAPPKPSRPGYPSPRSSEGFYPSPQHMVQPNHYQVSAYPGSHGIPAMAGSIYPGQASLLDQADSWNHRPQEISMWQSNVEDSGTLDMRGMGQVLPTHLMEERLIRQQQEMEEDQRWLEKEERFLKPDVRLSRGSIDREDGSLQGPCKMFCQLDHAAPPKKPPRPGAPSHLGSLASLNSPVDSYNEGVKIQPQEISPPPTANLDRSNDKVYENVTGLVKAVIEMSSKIQPAPPEEYVPMVKIEMAQKLLNSDLAELINKMKLAQQYVMTSLQQEYKKQMLTAAHALAVDAKNLLDVIDQARLKMIGQSRPH</sequence>
<dbReference type="GeneTree" id="ENSGT00940000155113"/>
<dbReference type="PROSITE" id="PS50011">
    <property type="entry name" value="PROTEIN_KINASE_DOM"/>
    <property type="match status" value="1"/>
</dbReference>
<dbReference type="SUPFAM" id="SSF47031">
    <property type="entry name" value="Second domain of FERM"/>
    <property type="match status" value="1"/>
</dbReference>
<dbReference type="InterPro" id="IPR041784">
    <property type="entry name" value="FAK1/PYK2_FERM_C"/>
</dbReference>
<dbReference type="SMART" id="SM00219">
    <property type="entry name" value="TyrKc"/>
    <property type="match status" value="1"/>
</dbReference>
<keyword evidence="9" id="KW-0808">Transferase</keyword>
<feature type="domain" description="Protein kinase" evidence="24">
    <location>
        <begin position="401"/>
        <end position="659"/>
    </location>
</feature>
<organism evidence="26 27">
    <name type="scientific">Crocodylus porosus</name>
    <name type="common">Saltwater crocodile</name>
    <name type="synonym">Estuarine crocodile</name>
    <dbReference type="NCBI Taxonomy" id="8502"/>
    <lineage>
        <taxon>Eukaryota</taxon>
        <taxon>Metazoa</taxon>
        <taxon>Chordata</taxon>
        <taxon>Craniata</taxon>
        <taxon>Vertebrata</taxon>
        <taxon>Euteleostomi</taxon>
        <taxon>Archelosauria</taxon>
        <taxon>Archosauria</taxon>
        <taxon>Crocodylia</taxon>
        <taxon>Longirostres</taxon>
        <taxon>Crocodylidae</taxon>
        <taxon>Crocodylus</taxon>
    </lineage>
</organism>
<evidence type="ECO:0000256" key="7">
    <source>
        <dbReference type="ARBA" id="ARBA00022490"/>
    </source>
</evidence>
<dbReference type="Gene3D" id="3.30.200.20">
    <property type="entry name" value="Phosphorylase Kinase, domain 1"/>
    <property type="match status" value="1"/>
</dbReference>
<dbReference type="Pfam" id="PF18038">
    <property type="entry name" value="FERM_N_2"/>
    <property type="match status" value="1"/>
</dbReference>
<dbReference type="EC" id="2.7.10.2" evidence="4"/>
<dbReference type="InterPro" id="IPR017441">
    <property type="entry name" value="Protein_kinase_ATP_BS"/>
</dbReference>
<gene>
    <name evidence="26" type="primary">PTK2</name>
</gene>
<feature type="region of interest" description="Disordered" evidence="23">
    <location>
        <begin position="841"/>
        <end position="865"/>
    </location>
</feature>
<keyword evidence="5" id="KW-0217">Developmental protein</keyword>
<dbReference type="PANTHER" id="PTHR46221:SF12">
    <property type="entry name" value="NON-SPECIFIC PROTEIN-TYROSINE KINASE"/>
    <property type="match status" value="1"/>
</dbReference>
<dbReference type="CDD" id="cd05056">
    <property type="entry name" value="PTKc_FAK"/>
    <property type="match status" value="1"/>
</dbReference>
<dbReference type="GO" id="GO:0005886">
    <property type="term" value="C:plasma membrane"/>
    <property type="evidence" value="ECO:0007669"/>
    <property type="project" value="UniProtKB-SubCell"/>
</dbReference>
<dbReference type="CDD" id="cd14473">
    <property type="entry name" value="FERM_B-lobe"/>
    <property type="match status" value="1"/>
</dbReference>
<reference evidence="26" key="2">
    <citation type="submission" date="2025-09" db="UniProtKB">
        <authorList>
            <consortium name="Ensembl"/>
        </authorList>
    </citation>
    <scope>IDENTIFICATION</scope>
</reference>
<accession>A0A7M4F8A0</accession>
<keyword evidence="27" id="KW-1185">Reference proteome</keyword>
<keyword evidence="6" id="KW-1003">Cell membrane</keyword>
<dbReference type="Gene3D" id="1.20.5.540">
    <property type="entry name" value="Single helix bin"/>
    <property type="match status" value="1"/>
</dbReference>
<dbReference type="Gene3D" id="2.30.29.30">
    <property type="entry name" value="Pleckstrin-homology domain (PH domain)/Phosphotyrosine-binding domain (PTB)"/>
    <property type="match status" value="1"/>
</dbReference>
<dbReference type="Gene3D" id="3.10.20.90">
    <property type="entry name" value="Phosphatidylinositol 3-kinase Catalytic Subunit, Chain A, domain 1"/>
    <property type="match status" value="1"/>
</dbReference>
<dbReference type="PRINTS" id="PR00109">
    <property type="entry name" value="TYRKINASE"/>
</dbReference>
<keyword evidence="14" id="KW-0472">Membrane</keyword>
<dbReference type="Pfam" id="PF00373">
    <property type="entry name" value="FERM_M"/>
    <property type="match status" value="1"/>
</dbReference>
<keyword evidence="17" id="KW-0966">Cell projection</keyword>
<name>A0A7M4F8A0_CROPO</name>
<evidence type="ECO:0000256" key="10">
    <source>
        <dbReference type="ARBA" id="ARBA00022741"/>
    </source>
</evidence>
<dbReference type="InterPro" id="IPR011009">
    <property type="entry name" value="Kinase-like_dom_sf"/>
</dbReference>
<comment type="subcellular location">
    <subcellularLocation>
        <location evidence="2">Cell junction</location>
        <location evidence="2">Focal adhesion</location>
    </subcellularLocation>
    <subcellularLocation>
        <location evidence="3">Cell membrane</location>
        <topology evidence="3">Peripheral membrane protein</topology>
        <orientation evidence="3">Cytoplasmic side</orientation>
    </subcellularLocation>
    <subcellularLocation>
        <location evidence="1">Cytoplasm</location>
        <location evidence="1">Cytoskeleton</location>
        <location evidence="1">Cilium basal body</location>
    </subcellularLocation>
</comment>
<dbReference type="GO" id="GO:0008284">
    <property type="term" value="P:positive regulation of cell population proliferation"/>
    <property type="evidence" value="ECO:0007669"/>
    <property type="project" value="UniProtKB-ARBA"/>
</dbReference>
<evidence type="ECO:0000256" key="19">
    <source>
        <dbReference type="ARBA" id="ARBA00042078"/>
    </source>
</evidence>
<keyword evidence="12 22" id="KW-0067">ATP-binding</keyword>
<dbReference type="InterPro" id="IPR008266">
    <property type="entry name" value="Tyr_kinase_AS"/>
</dbReference>
<evidence type="ECO:0000256" key="4">
    <source>
        <dbReference type="ARBA" id="ARBA00011903"/>
    </source>
</evidence>
<dbReference type="InterPro" id="IPR019749">
    <property type="entry name" value="Band_41_domain"/>
</dbReference>
<dbReference type="Pfam" id="PF21477">
    <property type="entry name" value="FERM_C_FAK1"/>
    <property type="match status" value="1"/>
</dbReference>
<keyword evidence="16" id="KW-0206">Cytoskeleton</keyword>
<dbReference type="Pfam" id="PF07714">
    <property type="entry name" value="PK_Tyr_Ser-Thr"/>
    <property type="match status" value="1"/>
</dbReference>
<evidence type="ECO:0000256" key="16">
    <source>
        <dbReference type="ARBA" id="ARBA00023212"/>
    </source>
</evidence>
<dbReference type="SUPFAM" id="SSF54236">
    <property type="entry name" value="Ubiquitin-like"/>
    <property type="match status" value="1"/>
</dbReference>
<proteinExistence type="predicted"/>
<evidence type="ECO:0000256" key="14">
    <source>
        <dbReference type="ARBA" id="ARBA00023136"/>
    </source>
</evidence>
<evidence type="ECO:0000256" key="17">
    <source>
        <dbReference type="ARBA" id="ARBA00023273"/>
    </source>
</evidence>
<dbReference type="PROSITE" id="PS00107">
    <property type="entry name" value="PROTEIN_KINASE_ATP"/>
    <property type="match status" value="1"/>
</dbReference>
<evidence type="ECO:0000256" key="6">
    <source>
        <dbReference type="ARBA" id="ARBA00022475"/>
    </source>
</evidence>
<dbReference type="Gene3D" id="1.20.80.10">
    <property type="match status" value="2"/>
</dbReference>
<reference evidence="26" key="1">
    <citation type="submission" date="2025-08" db="UniProtKB">
        <authorList>
            <consortium name="Ensembl"/>
        </authorList>
    </citation>
    <scope>IDENTIFICATION</scope>
</reference>
<dbReference type="AlphaFoldDB" id="A0A7M4F8A0"/>
<feature type="binding site" evidence="22">
    <location>
        <position position="433"/>
    </location>
    <ligand>
        <name>ATP</name>
        <dbReference type="ChEBI" id="CHEBI:30616"/>
    </ligand>
</feature>
<keyword evidence="8" id="KW-0597">Phosphoprotein</keyword>
<evidence type="ECO:0000256" key="8">
    <source>
        <dbReference type="ARBA" id="ARBA00022553"/>
    </source>
</evidence>
<evidence type="ECO:0000259" key="24">
    <source>
        <dbReference type="PROSITE" id="PS50011"/>
    </source>
</evidence>
<dbReference type="Ensembl" id="ENSCPRT00005022486.1">
    <property type="protein sequence ID" value="ENSCPRP00005019213.1"/>
    <property type="gene ID" value="ENSCPRG00005012596.1"/>
</dbReference>
<dbReference type="PANTHER" id="PTHR46221">
    <property type="entry name" value="FERM AND PDZ DOMAIN-CONTAINING PROTEIN FAMILY MEMBER"/>
    <property type="match status" value="1"/>
</dbReference>
<dbReference type="InterPro" id="IPR000719">
    <property type="entry name" value="Prot_kinase_dom"/>
</dbReference>
<evidence type="ECO:0000313" key="26">
    <source>
        <dbReference type="Ensembl" id="ENSCPRP00005019213.1"/>
    </source>
</evidence>
<evidence type="ECO:0000256" key="12">
    <source>
        <dbReference type="ARBA" id="ARBA00022840"/>
    </source>
</evidence>
<evidence type="ECO:0000256" key="15">
    <source>
        <dbReference type="ARBA" id="ARBA00023137"/>
    </source>
</evidence>
<feature type="region of interest" description="Disordered" evidence="23">
    <location>
        <begin position="1"/>
        <end position="27"/>
    </location>
</feature>
<evidence type="ECO:0000256" key="11">
    <source>
        <dbReference type="ARBA" id="ARBA00022777"/>
    </source>
</evidence>
<dbReference type="GO" id="GO:0005524">
    <property type="term" value="F:ATP binding"/>
    <property type="evidence" value="ECO:0007669"/>
    <property type="project" value="UniProtKB-UniRule"/>
</dbReference>
<dbReference type="PROSITE" id="PS00109">
    <property type="entry name" value="PROTEIN_KINASE_TYR"/>
    <property type="match status" value="1"/>
</dbReference>
<dbReference type="InterPro" id="IPR041390">
    <property type="entry name" value="FADK_N"/>
</dbReference>
<evidence type="ECO:0000259" key="25">
    <source>
        <dbReference type="PROSITE" id="PS50057"/>
    </source>
</evidence>
<evidence type="ECO:0000256" key="23">
    <source>
        <dbReference type="SAM" id="MobiDB-lite"/>
    </source>
</evidence>
<dbReference type="Gene3D" id="1.20.120.330">
    <property type="entry name" value="Nucleotidyltransferases domain 2"/>
    <property type="match status" value="1"/>
</dbReference>
<keyword evidence="15" id="KW-0829">Tyrosine-protein kinase</keyword>
<feature type="compositionally biased region" description="Basic and acidic residues" evidence="23">
    <location>
        <begin position="665"/>
        <end position="676"/>
    </location>
</feature>
<evidence type="ECO:0000256" key="22">
    <source>
        <dbReference type="PROSITE-ProRule" id="PRU10141"/>
    </source>
</evidence>
<keyword evidence="11" id="KW-0418">Kinase</keyword>
<evidence type="ECO:0000256" key="18">
    <source>
        <dbReference type="ARBA" id="ARBA00039644"/>
    </source>
</evidence>
<dbReference type="Pfam" id="PF03623">
    <property type="entry name" value="Focal_AT"/>
    <property type="match status" value="2"/>
</dbReference>
<dbReference type="FunFam" id="1.10.510.10:FF:000039">
    <property type="entry name" value="Focal adhesion kinase, isoform D"/>
    <property type="match status" value="1"/>
</dbReference>
<dbReference type="InterPro" id="IPR049385">
    <property type="entry name" value="FAK1-like_FERM_C"/>
</dbReference>
<dbReference type="GO" id="GO:0007172">
    <property type="term" value="P:signal complex assembly"/>
    <property type="evidence" value="ECO:0007669"/>
    <property type="project" value="InterPro"/>
</dbReference>
<dbReference type="InterPro" id="IPR001245">
    <property type="entry name" value="Ser-Thr/Tyr_kinase_cat_dom"/>
</dbReference>
<feature type="compositionally biased region" description="Polar residues" evidence="23">
    <location>
        <begin position="10"/>
        <end position="23"/>
    </location>
</feature>
<dbReference type="FunFam" id="3.30.200.20:FF:000047">
    <property type="entry name" value="focal adhesion kinase 1 isoform X2"/>
    <property type="match status" value="1"/>
</dbReference>
<dbReference type="SMART" id="SM00295">
    <property type="entry name" value="B41"/>
    <property type="match status" value="1"/>
</dbReference>
<dbReference type="InterPro" id="IPR014352">
    <property type="entry name" value="FERM/acyl-CoA-bd_prot_sf"/>
</dbReference>
<dbReference type="InterPro" id="IPR011993">
    <property type="entry name" value="PH-like_dom_sf"/>
</dbReference>
<evidence type="ECO:0000313" key="27">
    <source>
        <dbReference type="Proteomes" id="UP000594220"/>
    </source>
</evidence>
<dbReference type="GO" id="GO:0005925">
    <property type="term" value="C:focal adhesion"/>
    <property type="evidence" value="ECO:0007669"/>
    <property type="project" value="UniProtKB-SubCell"/>
</dbReference>
<dbReference type="CDD" id="cd13190">
    <property type="entry name" value="FERM_C_FAK1"/>
    <property type="match status" value="1"/>
</dbReference>
<dbReference type="PROSITE" id="PS50057">
    <property type="entry name" value="FERM_3"/>
    <property type="match status" value="1"/>
</dbReference>
<dbReference type="FunFam" id="3.10.20.90:FF:000021">
    <property type="entry name" value="focal adhesion kinase 1 isoform X1"/>
    <property type="match status" value="1"/>
</dbReference>
<evidence type="ECO:0000256" key="21">
    <source>
        <dbReference type="ARBA" id="ARBA00051245"/>
    </source>
</evidence>
<dbReference type="GO" id="GO:0004715">
    <property type="term" value="F:non-membrane spanning protein tyrosine kinase activity"/>
    <property type="evidence" value="ECO:0007669"/>
    <property type="project" value="UniProtKB-EC"/>
</dbReference>
<evidence type="ECO:0000256" key="9">
    <source>
        <dbReference type="ARBA" id="ARBA00022679"/>
    </source>
</evidence>
<dbReference type="FunFam" id="2.30.29.30:FF:000058">
    <property type="entry name" value="focal adhesion kinase 1 isoform X1"/>
    <property type="match status" value="1"/>
</dbReference>
<evidence type="ECO:0000256" key="20">
    <source>
        <dbReference type="ARBA" id="ARBA00043012"/>
    </source>
</evidence>
<evidence type="ECO:0000256" key="2">
    <source>
        <dbReference type="ARBA" id="ARBA00004246"/>
    </source>
</evidence>
<keyword evidence="10 22" id="KW-0547">Nucleotide-binding</keyword>
<dbReference type="SUPFAM" id="SSF50729">
    <property type="entry name" value="PH domain-like"/>
    <property type="match status" value="1"/>
</dbReference>
<keyword evidence="7" id="KW-0963">Cytoplasm</keyword>
<protein>
    <recommendedName>
        <fullName evidence="18">Focal adhesion kinase 1</fullName>
        <ecNumber evidence="4">2.7.10.2</ecNumber>
    </recommendedName>
    <alternativeName>
        <fullName evidence="19">Protein-tyrosine kinase 2</fullName>
    </alternativeName>
    <alternativeName>
        <fullName evidence="20">pp125FAK</fullName>
    </alternativeName>
</protein>
<dbReference type="InterPro" id="IPR029071">
    <property type="entry name" value="Ubiquitin-like_domsf"/>
</dbReference>
<dbReference type="SUPFAM" id="SSF56112">
    <property type="entry name" value="Protein kinase-like (PK-like)"/>
    <property type="match status" value="1"/>
</dbReference>
<dbReference type="Proteomes" id="UP000594220">
    <property type="component" value="Unplaced"/>
</dbReference>
<feature type="region of interest" description="Disordered" evidence="23">
    <location>
        <begin position="665"/>
        <end position="715"/>
    </location>
</feature>
<dbReference type="InterPro" id="IPR005189">
    <property type="entry name" value="Focal_adhesion_kin_target_dom"/>
</dbReference>
<dbReference type="InterPro" id="IPR020635">
    <property type="entry name" value="Tyr_kinase_cat_dom"/>
</dbReference>
<dbReference type="Gene3D" id="1.10.510.10">
    <property type="entry name" value="Transferase(Phosphotransferase) domain 1"/>
    <property type="match status" value="1"/>
</dbReference>
<evidence type="ECO:0000256" key="13">
    <source>
        <dbReference type="ARBA" id="ARBA00022949"/>
    </source>
</evidence>
<dbReference type="InterPro" id="IPR035963">
    <property type="entry name" value="FERM_2"/>
</dbReference>
<evidence type="ECO:0000256" key="3">
    <source>
        <dbReference type="ARBA" id="ARBA00004413"/>
    </source>
</evidence>
<dbReference type="InterPro" id="IPR036137">
    <property type="entry name" value="Focal_adhe_kin_target_dom_sf"/>
</dbReference>
<feature type="domain" description="FERM" evidence="25">
    <location>
        <begin position="35"/>
        <end position="334"/>
    </location>
</feature>
<comment type="catalytic activity">
    <reaction evidence="21">
        <text>L-tyrosyl-[protein] + ATP = O-phospho-L-tyrosyl-[protein] + ADP + H(+)</text>
        <dbReference type="Rhea" id="RHEA:10596"/>
        <dbReference type="Rhea" id="RHEA-COMP:10136"/>
        <dbReference type="Rhea" id="RHEA-COMP:20101"/>
        <dbReference type="ChEBI" id="CHEBI:15378"/>
        <dbReference type="ChEBI" id="CHEBI:30616"/>
        <dbReference type="ChEBI" id="CHEBI:46858"/>
        <dbReference type="ChEBI" id="CHEBI:61978"/>
        <dbReference type="ChEBI" id="CHEBI:456216"/>
        <dbReference type="EC" id="2.7.10.2"/>
    </reaction>
</comment>
<dbReference type="SUPFAM" id="SSF68993">
    <property type="entry name" value="FAT domain of focal adhesion kinase"/>
    <property type="match status" value="1"/>
</dbReference>
<keyword evidence="13" id="KW-0965">Cell junction</keyword>